<dbReference type="KEGG" id="mcau:MIT9_P1940"/>
<evidence type="ECO:0000256" key="8">
    <source>
        <dbReference type="ARBA" id="ARBA00022989"/>
    </source>
</evidence>
<dbReference type="PROSITE" id="PS00409">
    <property type="entry name" value="PROKAR_NTER_METHYL"/>
    <property type="match status" value="1"/>
</dbReference>
<dbReference type="GO" id="GO:0015627">
    <property type="term" value="C:type II protein secretion system complex"/>
    <property type="evidence" value="ECO:0007669"/>
    <property type="project" value="InterPro"/>
</dbReference>
<dbReference type="EMBL" id="AP024714">
    <property type="protein sequence ID" value="BCX82354.1"/>
    <property type="molecule type" value="Genomic_DNA"/>
</dbReference>
<feature type="domain" description="Type II secretion system protein GspG C-terminal" evidence="11">
    <location>
        <begin position="30"/>
        <end position="139"/>
    </location>
</feature>
<dbReference type="RefSeq" id="WP_317704757.1">
    <property type="nucleotide sequence ID" value="NZ_AP024714.1"/>
</dbReference>
<dbReference type="Gene3D" id="3.30.700.10">
    <property type="entry name" value="Glycoprotein, Type 4 Pilin"/>
    <property type="match status" value="1"/>
</dbReference>
<accession>A0AAU9CCP9</accession>
<keyword evidence="4" id="KW-1003">Cell membrane</keyword>
<dbReference type="Proteomes" id="UP001321825">
    <property type="component" value="Chromosome"/>
</dbReference>
<dbReference type="Pfam" id="PF08334">
    <property type="entry name" value="T2SSG"/>
    <property type="match status" value="1"/>
</dbReference>
<dbReference type="GO" id="GO:0005886">
    <property type="term" value="C:plasma membrane"/>
    <property type="evidence" value="ECO:0007669"/>
    <property type="project" value="UniProtKB-SubCell"/>
</dbReference>
<evidence type="ECO:0000256" key="7">
    <source>
        <dbReference type="ARBA" id="ARBA00022692"/>
    </source>
</evidence>
<name>A0AAU9CCP9_9GAMM</name>
<evidence type="ECO:0000256" key="2">
    <source>
        <dbReference type="ARBA" id="ARBA00009984"/>
    </source>
</evidence>
<evidence type="ECO:0000259" key="11">
    <source>
        <dbReference type="Pfam" id="PF08334"/>
    </source>
</evidence>
<protein>
    <recommendedName>
        <fullName evidence="3">Type II secretion system core protein G</fullName>
    </recommendedName>
</protein>
<comment type="similarity">
    <text evidence="2">Belongs to the GSP G family.</text>
</comment>
<keyword evidence="9 10" id="KW-0472">Membrane</keyword>
<gene>
    <name evidence="12" type="ORF">MIT9_P1940</name>
</gene>
<dbReference type="InterPro" id="IPR000983">
    <property type="entry name" value="Bac_GSPG_pilin"/>
</dbReference>
<dbReference type="NCBIfam" id="TIGR02532">
    <property type="entry name" value="IV_pilin_GFxxxE"/>
    <property type="match status" value="1"/>
</dbReference>
<comment type="subcellular location">
    <subcellularLocation>
        <location evidence="1">Cell inner membrane</location>
        <topology evidence="1">Single-pass membrane protein</topology>
    </subcellularLocation>
</comment>
<feature type="transmembrane region" description="Helical" evidence="10">
    <location>
        <begin position="6"/>
        <end position="28"/>
    </location>
</feature>
<dbReference type="InterPro" id="IPR045584">
    <property type="entry name" value="Pilin-like"/>
</dbReference>
<evidence type="ECO:0000256" key="3">
    <source>
        <dbReference type="ARBA" id="ARBA00020042"/>
    </source>
</evidence>
<evidence type="ECO:0000313" key="13">
    <source>
        <dbReference type="Proteomes" id="UP001321825"/>
    </source>
</evidence>
<organism evidence="12 13">
    <name type="scientific">Methylomarinovum caldicuralii</name>
    <dbReference type="NCBI Taxonomy" id="438856"/>
    <lineage>
        <taxon>Bacteria</taxon>
        <taxon>Pseudomonadati</taxon>
        <taxon>Pseudomonadota</taxon>
        <taxon>Gammaproteobacteria</taxon>
        <taxon>Methylococcales</taxon>
        <taxon>Methylothermaceae</taxon>
        <taxon>Methylomarinovum</taxon>
    </lineage>
</organism>
<dbReference type="InterPro" id="IPR013545">
    <property type="entry name" value="T2SS_protein-GspG_C"/>
</dbReference>
<evidence type="ECO:0000256" key="4">
    <source>
        <dbReference type="ARBA" id="ARBA00022475"/>
    </source>
</evidence>
<evidence type="ECO:0000313" key="12">
    <source>
        <dbReference type="EMBL" id="BCX82354.1"/>
    </source>
</evidence>
<dbReference type="AlphaFoldDB" id="A0AAU9CCP9"/>
<keyword evidence="6" id="KW-0997">Cell inner membrane</keyword>
<dbReference type="NCBIfam" id="TIGR01710">
    <property type="entry name" value="typeII_sec_gspG"/>
    <property type="match status" value="1"/>
</dbReference>
<reference evidence="13" key="1">
    <citation type="journal article" date="2024" name="Int. J. Syst. Evol. Microbiol.">
        <title>Methylomarinovum tepidoasis sp. nov., a moderately thermophilic methanotroph of the family Methylothermaceae isolated from a deep-sea hydrothermal field.</title>
        <authorList>
            <person name="Hirayama H."/>
            <person name="Takaki Y."/>
            <person name="Abe M."/>
            <person name="Miyazaki M."/>
            <person name="Uematsu K."/>
            <person name="Matsui Y."/>
            <person name="Takai K."/>
        </authorList>
    </citation>
    <scope>NUCLEOTIDE SEQUENCE [LARGE SCALE GENOMIC DNA]</scope>
    <source>
        <strain evidence="13">IT-9</strain>
    </source>
</reference>
<dbReference type="PRINTS" id="PR00813">
    <property type="entry name" value="BCTERIALGSPG"/>
</dbReference>
<evidence type="ECO:0000256" key="1">
    <source>
        <dbReference type="ARBA" id="ARBA00004377"/>
    </source>
</evidence>
<dbReference type="GO" id="GO:0015628">
    <property type="term" value="P:protein secretion by the type II secretion system"/>
    <property type="evidence" value="ECO:0007669"/>
    <property type="project" value="InterPro"/>
</dbReference>
<dbReference type="Pfam" id="PF07963">
    <property type="entry name" value="N_methyl"/>
    <property type="match status" value="1"/>
</dbReference>
<proteinExistence type="inferred from homology"/>
<dbReference type="PANTHER" id="PTHR30093">
    <property type="entry name" value="GENERAL SECRETION PATHWAY PROTEIN G"/>
    <property type="match status" value="1"/>
</dbReference>
<keyword evidence="5" id="KW-0488">Methylation</keyword>
<sequence length="139" mass="15254">MKTKHSGFTLIELLIVLAILGMLAAFVAPRVMNALGKGQVKTTQSQIEMLATALDAFRLDNGRYPTQEEGLEALIKQPEGLPNWNGPYLRKNKIPVDGWGNPFHYEIPPRRGGVDYDLYSLGADNAEGGEGENADIGNW</sequence>
<dbReference type="InterPro" id="IPR010054">
    <property type="entry name" value="Type2_sec_GspG"/>
</dbReference>
<keyword evidence="7 10" id="KW-0812">Transmembrane</keyword>
<keyword evidence="8 10" id="KW-1133">Transmembrane helix</keyword>
<dbReference type="SUPFAM" id="SSF54523">
    <property type="entry name" value="Pili subunits"/>
    <property type="match status" value="1"/>
</dbReference>
<keyword evidence="13" id="KW-1185">Reference proteome</keyword>
<dbReference type="InterPro" id="IPR012902">
    <property type="entry name" value="N_methyl_site"/>
</dbReference>
<dbReference type="PANTHER" id="PTHR30093:SF45">
    <property type="entry name" value="TYPE II SECRETION SYSTEM CORE PROTEIN G"/>
    <property type="match status" value="1"/>
</dbReference>
<evidence type="ECO:0000256" key="9">
    <source>
        <dbReference type="ARBA" id="ARBA00023136"/>
    </source>
</evidence>
<evidence type="ECO:0000256" key="10">
    <source>
        <dbReference type="SAM" id="Phobius"/>
    </source>
</evidence>
<evidence type="ECO:0000256" key="6">
    <source>
        <dbReference type="ARBA" id="ARBA00022519"/>
    </source>
</evidence>
<evidence type="ECO:0000256" key="5">
    <source>
        <dbReference type="ARBA" id="ARBA00022481"/>
    </source>
</evidence>